<name>A0A0A8YY53_ARUDO</name>
<proteinExistence type="predicted"/>
<organism evidence="1">
    <name type="scientific">Arundo donax</name>
    <name type="common">Giant reed</name>
    <name type="synonym">Donax arundinaceus</name>
    <dbReference type="NCBI Taxonomy" id="35708"/>
    <lineage>
        <taxon>Eukaryota</taxon>
        <taxon>Viridiplantae</taxon>
        <taxon>Streptophyta</taxon>
        <taxon>Embryophyta</taxon>
        <taxon>Tracheophyta</taxon>
        <taxon>Spermatophyta</taxon>
        <taxon>Magnoliopsida</taxon>
        <taxon>Liliopsida</taxon>
        <taxon>Poales</taxon>
        <taxon>Poaceae</taxon>
        <taxon>PACMAD clade</taxon>
        <taxon>Arundinoideae</taxon>
        <taxon>Arundineae</taxon>
        <taxon>Arundo</taxon>
    </lineage>
</organism>
<dbReference type="EMBL" id="GBRH01268475">
    <property type="protein sequence ID" value="JAD29420.1"/>
    <property type="molecule type" value="Transcribed_RNA"/>
</dbReference>
<protein>
    <submittedName>
        <fullName evidence="1">Uncharacterized protein</fullName>
    </submittedName>
</protein>
<reference evidence="1" key="2">
    <citation type="journal article" date="2015" name="Data Brief">
        <title>Shoot transcriptome of the giant reed, Arundo donax.</title>
        <authorList>
            <person name="Barrero R.A."/>
            <person name="Guerrero F.D."/>
            <person name="Moolhuijzen P."/>
            <person name="Goolsby J.A."/>
            <person name="Tidwell J."/>
            <person name="Bellgard S.E."/>
            <person name="Bellgard M.I."/>
        </authorList>
    </citation>
    <scope>NUCLEOTIDE SEQUENCE</scope>
    <source>
        <tissue evidence="1">Shoot tissue taken approximately 20 cm above the soil surface</tissue>
    </source>
</reference>
<accession>A0A0A8YY53</accession>
<evidence type="ECO:0000313" key="1">
    <source>
        <dbReference type="EMBL" id="JAD29420.1"/>
    </source>
</evidence>
<dbReference type="AlphaFoldDB" id="A0A0A8YY53"/>
<sequence>MNIQELTVQTNISAKRSHILKTYRSVGGKASP</sequence>
<reference evidence="1" key="1">
    <citation type="submission" date="2014-09" db="EMBL/GenBank/DDBJ databases">
        <authorList>
            <person name="Magalhaes I.L.F."/>
            <person name="Oliveira U."/>
            <person name="Santos F.R."/>
            <person name="Vidigal T.H.D.A."/>
            <person name="Brescovit A.D."/>
            <person name="Santos A.J."/>
        </authorList>
    </citation>
    <scope>NUCLEOTIDE SEQUENCE</scope>
    <source>
        <tissue evidence="1">Shoot tissue taken approximately 20 cm above the soil surface</tissue>
    </source>
</reference>